<evidence type="ECO:0000256" key="3">
    <source>
        <dbReference type="ARBA" id="ARBA00022475"/>
    </source>
</evidence>
<protein>
    <submittedName>
        <fullName evidence="8">Cytochrome D ubiquinol oxidase subunit II</fullName>
    </submittedName>
</protein>
<keyword evidence="9" id="KW-1185">Reference proteome</keyword>
<keyword evidence="4 7" id="KW-0812">Transmembrane</keyword>
<evidence type="ECO:0000256" key="5">
    <source>
        <dbReference type="ARBA" id="ARBA00022989"/>
    </source>
</evidence>
<dbReference type="Proteomes" id="UP000321491">
    <property type="component" value="Unassembled WGS sequence"/>
</dbReference>
<dbReference type="Pfam" id="PF02322">
    <property type="entry name" value="Cyt_bd_oxida_II"/>
    <property type="match status" value="1"/>
</dbReference>
<evidence type="ECO:0000256" key="6">
    <source>
        <dbReference type="ARBA" id="ARBA00023136"/>
    </source>
</evidence>
<feature type="transmembrane region" description="Helical" evidence="7">
    <location>
        <begin position="232"/>
        <end position="253"/>
    </location>
</feature>
<feature type="transmembrane region" description="Helical" evidence="7">
    <location>
        <begin position="80"/>
        <end position="105"/>
    </location>
</feature>
<feature type="transmembrane region" description="Helical" evidence="7">
    <location>
        <begin position="162"/>
        <end position="186"/>
    </location>
</feature>
<evidence type="ECO:0000256" key="7">
    <source>
        <dbReference type="SAM" id="Phobius"/>
    </source>
</evidence>
<dbReference type="OrthoDB" id="2416742at2"/>
<proteinExistence type="inferred from homology"/>
<evidence type="ECO:0000256" key="4">
    <source>
        <dbReference type="ARBA" id="ARBA00022692"/>
    </source>
</evidence>
<feature type="transmembrane region" description="Helical" evidence="7">
    <location>
        <begin position="260"/>
        <end position="279"/>
    </location>
</feature>
<dbReference type="AlphaFoldDB" id="A0A511UW07"/>
<evidence type="ECO:0000313" key="9">
    <source>
        <dbReference type="Proteomes" id="UP000321491"/>
    </source>
</evidence>
<dbReference type="RefSeq" id="WP_146936354.1">
    <property type="nucleotide sequence ID" value="NZ_BJXW01000009.1"/>
</dbReference>
<feature type="transmembrane region" description="Helical" evidence="7">
    <location>
        <begin position="198"/>
        <end position="220"/>
    </location>
</feature>
<organism evidence="8 9">
    <name type="scientific">Cerasibacillus quisquiliarum</name>
    <dbReference type="NCBI Taxonomy" id="227865"/>
    <lineage>
        <taxon>Bacteria</taxon>
        <taxon>Bacillati</taxon>
        <taxon>Bacillota</taxon>
        <taxon>Bacilli</taxon>
        <taxon>Bacillales</taxon>
        <taxon>Bacillaceae</taxon>
        <taxon>Cerasibacillus</taxon>
    </lineage>
</organism>
<keyword evidence="3" id="KW-1003">Cell membrane</keyword>
<feature type="transmembrane region" description="Helical" evidence="7">
    <location>
        <begin position="55"/>
        <end position="74"/>
    </location>
</feature>
<comment type="caution">
    <text evidence="8">The sequence shown here is derived from an EMBL/GenBank/DDBJ whole genome shotgun (WGS) entry which is preliminary data.</text>
</comment>
<keyword evidence="5 7" id="KW-1133">Transmembrane helix</keyword>
<feature type="transmembrane region" description="Helical" evidence="7">
    <location>
        <begin position="299"/>
        <end position="323"/>
    </location>
</feature>
<reference evidence="8 9" key="1">
    <citation type="submission" date="2019-07" db="EMBL/GenBank/DDBJ databases">
        <title>Whole genome shotgun sequence of Cerasibacillus quisquiliarum NBRC 102429.</title>
        <authorList>
            <person name="Hosoyama A."/>
            <person name="Uohara A."/>
            <person name="Ohji S."/>
            <person name="Ichikawa N."/>
        </authorList>
    </citation>
    <scope>NUCLEOTIDE SEQUENCE [LARGE SCALE GENOMIC DNA]</scope>
    <source>
        <strain evidence="8 9">NBRC 102429</strain>
    </source>
</reference>
<comment type="subcellular location">
    <subcellularLocation>
        <location evidence="1">Cell membrane</location>
        <topology evidence="1">Multi-pass membrane protein</topology>
    </subcellularLocation>
</comment>
<dbReference type="EMBL" id="BJXW01000009">
    <property type="protein sequence ID" value="GEN30777.1"/>
    <property type="molecule type" value="Genomic_DNA"/>
</dbReference>
<evidence type="ECO:0000256" key="1">
    <source>
        <dbReference type="ARBA" id="ARBA00004651"/>
    </source>
</evidence>
<accession>A0A511UW07</accession>
<comment type="similarity">
    <text evidence="2">Belongs to the cytochrome ubiquinol oxidase subunit 2 family.</text>
</comment>
<sequence>MDLEIIGILVLWTFLFGYTMIASIDFGAGFFNAYSEFTGKEHILSSIIQRYLSPVWEVTNVFLVFFFVGIVGFFPRTAFYYGTTLLVPVGIAIILLGIRGAYYAFATYGKTKQKRYTFLYGASGLLLPASLSIVFTISEGGFVSINHGEPRLDYWALFTSPLTWGIVILSITALLYISAVFLTWYADQAKDKRASQLLRTYALTWAFPTIIAAVGIIYILRSHNPIHYENLLQLWWMFAISFIFFLGTVWLLIRKINYGLAFTLLVAQFAFAFYGYGFAHYPYLLYPHLTIYDSFTNKAMAISLISAFIAGLALLIPSLYLLLKLFLFNKDYVHGQASRHY</sequence>
<name>A0A511UW07_9BACI</name>
<keyword evidence="6 7" id="KW-0472">Membrane</keyword>
<dbReference type="InterPro" id="IPR003317">
    <property type="entry name" value="Cyt-d_oxidase_su2"/>
</dbReference>
<evidence type="ECO:0000256" key="2">
    <source>
        <dbReference type="ARBA" id="ARBA00007543"/>
    </source>
</evidence>
<gene>
    <name evidence="8" type="ORF">CQU01_10150</name>
</gene>
<dbReference type="GO" id="GO:0005886">
    <property type="term" value="C:plasma membrane"/>
    <property type="evidence" value="ECO:0007669"/>
    <property type="project" value="UniProtKB-SubCell"/>
</dbReference>
<feature type="transmembrane region" description="Helical" evidence="7">
    <location>
        <begin position="117"/>
        <end position="142"/>
    </location>
</feature>
<feature type="transmembrane region" description="Helical" evidence="7">
    <location>
        <begin position="6"/>
        <end position="34"/>
    </location>
</feature>
<evidence type="ECO:0000313" key="8">
    <source>
        <dbReference type="EMBL" id="GEN30777.1"/>
    </source>
</evidence>